<evidence type="ECO:0000259" key="6">
    <source>
        <dbReference type="PROSITE" id="PS50918"/>
    </source>
</evidence>
<evidence type="ECO:0000256" key="1">
    <source>
        <dbReference type="ARBA" id="ARBA00004123"/>
    </source>
</evidence>
<feature type="compositionally biased region" description="Polar residues" evidence="5">
    <location>
        <begin position="478"/>
        <end position="496"/>
    </location>
</feature>
<dbReference type="GO" id="GO:0005634">
    <property type="term" value="C:nucleus"/>
    <property type="evidence" value="ECO:0007669"/>
    <property type="project" value="UniProtKB-SubCell"/>
</dbReference>
<reference evidence="9" key="1">
    <citation type="submission" date="2019-07" db="EMBL/GenBank/DDBJ databases">
        <authorList>
            <person name="Dittberner H."/>
        </authorList>
    </citation>
    <scope>NUCLEOTIDE SEQUENCE [LARGE SCALE GENOMIC DNA]</scope>
</reference>
<dbReference type="AlphaFoldDB" id="A0A565BKS0"/>
<accession>A0A565BKS0</accession>
<proteinExistence type="predicted"/>
<dbReference type="OrthoDB" id="6133115at2759"/>
<keyword evidence="2" id="KW-0217">Developmental protein</keyword>
<keyword evidence="3" id="KW-0346">Stress response</keyword>
<evidence type="ECO:0000256" key="4">
    <source>
        <dbReference type="ARBA" id="ARBA00023242"/>
    </source>
</evidence>
<organism evidence="9 10">
    <name type="scientific">Arabis nemorensis</name>
    <dbReference type="NCBI Taxonomy" id="586526"/>
    <lineage>
        <taxon>Eukaryota</taxon>
        <taxon>Viridiplantae</taxon>
        <taxon>Streptophyta</taxon>
        <taxon>Embryophyta</taxon>
        <taxon>Tracheophyta</taxon>
        <taxon>Spermatophyta</taxon>
        <taxon>Magnoliopsida</taxon>
        <taxon>eudicotyledons</taxon>
        <taxon>Gunneridae</taxon>
        <taxon>Pentapetalae</taxon>
        <taxon>rosids</taxon>
        <taxon>malvids</taxon>
        <taxon>Brassicales</taxon>
        <taxon>Brassicaceae</taxon>
        <taxon>Arabideae</taxon>
        <taxon>Arabis</taxon>
    </lineage>
</organism>
<dbReference type="InterPro" id="IPR044964">
    <property type="entry name" value="RCD1/SRO1-5"/>
</dbReference>
<evidence type="ECO:0000313" key="10">
    <source>
        <dbReference type="Proteomes" id="UP000489600"/>
    </source>
</evidence>
<dbReference type="InterPro" id="IPR012317">
    <property type="entry name" value="Poly(ADP-ribose)pol_cat_dom"/>
</dbReference>
<evidence type="ECO:0000313" key="9">
    <source>
        <dbReference type="EMBL" id="VVB02206.1"/>
    </source>
</evidence>
<evidence type="ECO:0000259" key="7">
    <source>
        <dbReference type="PROSITE" id="PS51059"/>
    </source>
</evidence>
<dbReference type="PROSITE" id="PS50918">
    <property type="entry name" value="WWE"/>
    <property type="match status" value="1"/>
</dbReference>
<sequence length="580" mass="65015">MEAKYVKVLDNRFKDGFGKKRKHPVNYTSYDSGRSCAKLQHVLLLNKLTQKLEKRRKLDGGNVSEIHSGKTLVRYYGYFKKTGVPRRVMLYENGEWSDLPEHIICAIRNDLEAKKAAIEVNWCGRLFVLDFLHMHRLDLETGVKTQLAWIDIAGKCFFPEIYDSVGRDGCHQFCGKDPEQHDSEIKLHLEIDVNGVKLPRLNLKQSSDNMDDIQVVQQSSNGQYDEASEDSCSHEPDTAVEKWDETGTDIFSGVKPVEEELDKDTVKQMFALGTVTLGPVELLDVYWFSSEIAKARLNLFQKQADITKKHRGDANIRYAWVPAKKGLLPAIMVHGLGVGGAFIRKSTYGVGVHLTAANCPDFSARHCDIDENGVRHMVLCRVIMGNMELLRGDKAQFFTGGEEYDNGVDNVESPKHYIVWNMNMNTHVYPEFVVSFKLSIPNAEGNLLPTIQSKHENLGLALEGPKGYLSNGAGRVSNGGSERSRGSQNNSAGSSTRKPRSSLMPFPMLFSAISSKIAQKDMDLITADYQQLRDKKMSRAEFSKKLRVIVGDDDLLRSTITALQRLPHPAMKMKPTTGGV</sequence>
<evidence type="ECO:0008006" key="11">
    <source>
        <dbReference type="Google" id="ProtNLM"/>
    </source>
</evidence>
<dbReference type="Pfam" id="PF23467">
    <property type="entry name" value="WWE_5"/>
    <property type="match status" value="1"/>
</dbReference>
<feature type="domain" description="RST" evidence="8">
    <location>
        <begin position="497"/>
        <end position="569"/>
    </location>
</feature>
<dbReference type="GO" id="GO:0003950">
    <property type="term" value="F:NAD+ poly-ADP-ribosyltransferase activity"/>
    <property type="evidence" value="ECO:0007669"/>
    <property type="project" value="InterPro"/>
</dbReference>
<evidence type="ECO:0000256" key="3">
    <source>
        <dbReference type="ARBA" id="ARBA00023016"/>
    </source>
</evidence>
<dbReference type="InterPro" id="IPR004170">
    <property type="entry name" value="WWE_dom"/>
</dbReference>
<dbReference type="Proteomes" id="UP000489600">
    <property type="component" value="Unassembled WGS sequence"/>
</dbReference>
<evidence type="ECO:0000256" key="5">
    <source>
        <dbReference type="SAM" id="MobiDB-lite"/>
    </source>
</evidence>
<keyword evidence="4" id="KW-0539">Nucleus</keyword>
<dbReference type="Gene3D" id="3.90.228.10">
    <property type="match status" value="1"/>
</dbReference>
<keyword evidence="10" id="KW-1185">Reference proteome</keyword>
<dbReference type="Pfam" id="PF12174">
    <property type="entry name" value="RST"/>
    <property type="match status" value="1"/>
</dbReference>
<feature type="domain" description="WWE" evidence="6">
    <location>
        <begin position="62"/>
        <end position="149"/>
    </location>
</feature>
<dbReference type="PROSITE" id="PS51879">
    <property type="entry name" value="RST"/>
    <property type="match status" value="1"/>
</dbReference>
<protein>
    <recommendedName>
        <fullName evidence="11">Poly [ADP-ribose] polymerase</fullName>
    </recommendedName>
</protein>
<dbReference type="EMBL" id="CABITT030000004">
    <property type="protein sequence ID" value="VVB02206.1"/>
    <property type="molecule type" value="Genomic_DNA"/>
</dbReference>
<evidence type="ECO:0000259" key="8">
    <source>
        <dbReference type="PROSITE" id="PS51879"/>
    </source>
</evidence>
<dbReference type="InterPro" id="IPR022003">
    <property type="entry name" value="RST"/>
</dbReference>
<gene>
    <name evidence="9" type="ORF">ANE_LOCUS12650</name>
</gene>
<dbReference type="PROSITE" id="PS51059">
    <property type="entry name" value="PARP_CATALYTIC"/>
    <property type="match status" value="1"/>
</dbReference>
<name>A0A565BKS0_9BRAS</name>
<dbReference type="SUPFAM" id="SSF56399">
    <property type="entry name" value="ADP-ribosylation"/>
    <property type="match status" value="1"/>
</dbReference>
<dbReference type="InterPro" id="IPR057823">
    <property type="entry name" value="WWE_RCD1"/>
</dbReference>
<comment type="caution">
    <text evidence="9">The sequence shown here is derived from an EMBL/GenBank/DDBJ whole genome shotgun (WGS) entry which is preliminary data.</text>
</comment>
<feature type="region of interest" description="Disordered" evidence="5">
    <location>
        <begin position="471"/>
        <end position="503"/>
    </location>
</feature>
<evidence type="ECO:0000256" key="2">
    <source>
        <dbReference type="ARBA" id="ARBA00022473"/>
    </source>
</evidence>
<dbReference type="PANTHER" id="PTHR32263">
    <property type="entry name" value="INACTIVE POLY [ADP-RIBOSE] POLYMERASE SRO4-RELATED"/>
    <property type="match status" value="1"/>
</dbReference>
<comment type="subcellular location">
    <subcellularLocation>
        <location evidence="1">Nucleus</location>
    </subcellularLocation>
</comment>
<feature type="domain" description="PARP catalytic" evidence="7">
    <location>
        <begin position="237"/>
        <end position="459"/>
    </location>
</feature>
<dbReference type="PANTHER" id="PTHR32263:SF5">
    <property type="entry name" value="INACTIVE POLY [ADP-RIBOSE] POLYMERASE SRO1-RELATED"/>
    <property type="match status" value="1"/>
</dbReference>